<evidence type="ECO:0000256" key="1">
    <source>
        <dbReference type="SAM" id="MobiDB-lite"/>
    </source>
</evidence>
<proteinExistence type="predicted"/>
<accession>A0A7S4F7W9</accession>
<evidence type="ECO:0000313" key="2">
    <source>
        <dbReference type="EMBL" id="CAE0779296.1"/>
    </source>
</evidence>
<reference evidence="2" key="1">
    <citation type="submission" date="2021-01" db="EMBL/GenBank/DDBJ databases">
        <authorList>
            <person name="Corre E."/>
            <person name="Pelletier E."/>
            <person name="Niang G."/>
            <person name="Scheremetjew M."/>
            <person name="Finn R."/>
            <person name="Kale V."/>
            <person name="Holt S."/>
            <person name="Cochrane G."/>
            <person name="Meng A."/>
            <person name="Brown T."/>
            <person name="Cohen L."/>
        </authorList>
    </citation>
    <scope>NUCLEOTIDE SEQUENCE</scope>
    <source>
        <strain evidence="2">CCMP645</strain>
    </source>
</reference>
<dbReference type="AlphaFoldDB" id="A0A7S4F7W9"/>
<dbReference type="EMBL" id="HBIZ01049902">
    <property type="protein sequence ID" value="CAE0779296.1"/>
    <property type="molecule type" value="Transcribed_RNA"/>
</dbReference>
<organism evidence="2">
    <name type="scientific">Chrysotila carterae</name>
    <name type="common">Marine alga</name>
    <name type="synonym">Syracosphaera carterae</name>
    <dbReference type="NCBI Taxonomy" id="13221"/>
    <lineage>
        <taxon>Eukaryota</taxon>
        <taxon>Haptista</taxon>
        <taxon>Haptophyta</taxon>
        <taxon>Prymnesiophyceae</taxon>
        <taxon>Isochrysidales</taxon>
        <taxon>Isochrysidaceae</taxon>
        <taxon>Chrysotila</taxon>
    </lineage>
</organism>
<protein>
    <submittedName>
        <fullName evidence="2">Uncharacterized protein</fullName>
    </submittedName>
</protein>
<gene>
    <name evidence="2" type="ORF">PCAR00345_LOCUS31935</name>
</gene>
<feature type="region of interest" description="Disordered" evidence="1">
    <location>
        <begin position="57"/>
        <end position="79"/>
    </location>
</feature>
<sequence>MQVLAHPLVCIQQLHCRLWQVAKDIFKILQSKLSMDIEQGTRNSLFAMTITEKKIGSEQDGADAVTPSTSPDGAAREKVARKMSHAAEEALHAVQKNLSGDFEDAVPRVEQNALLAEPEEHERALLAEYADAEKLHKKACETIDELARRVRCCMRALFLAQTKVHEFPT</sequence>
<name>A0A7S4F7W9_CHRCT</name>